<dbReference type="EMBL" id="QRGR01000004">
    <property type="protein sequence ID" value="RDV16320.1"/>
    <property type="molecule type" value="Genomic_DNA"/>
</dbReference>
<feature type="chain" id="PRO_5017567476" description="Peptide methionine sulfoxide reductase MsrA" evidence="5">
    <location>
        <begin position="25"/>
        <end position="228"/>
    </location>
</feature>
<comment type="function">
    <text evidence="4">Has an important function as a repair enzyme for proteins that have been inactivated by oxidation. Catalyzes the reversible oxidation-reduction of methionine sulfoxide in proteins to methionine.</text>
</comment>
<organism evidence="7 8">
    <name type="scientific">Pontibacter diazotrophicus</name>
    <dbReference type="NCBI Taxonomy" id="1400979"/>
    <lineage>
        <taxon>Bacteria</taxon>
        <taxon>Pseudomonadati</taxon>
        <taxon>Bacteroidota</taxon>
        <taxon>Cytophagia</taxon>
        <taxon>Cytophagales</taxon>
        <taxon>Hymenobacteraceae</taxon>
        <taxon>Pontibacter</taxon>
    </lineage>
</organism>
<feature type="signal peptide" evidence="5">
    <location>
        <begin position="1"/>
        <end position="24"/>
    </location>
</feature>
<dbReference type="PANTHER" id="PTHR43774">
    <property type="entry name" value="PEPTIDE METHIONINE SULFOXIDE REDUCTASE"/>
    <property type="match status" value="1"/>
</dbReference>
<comment type="caution">
    <text evidence="7">The sequence shown here is derived from an EMBL/GenBank/DDBJ whole genome shotgun (WGS) entry which is preliminary data.</text>
</comment>
<dbReference type="SUPFAM" id="SSF55068">
    <property type="entry name" value="Peptide methionine sulfoxide reductase"/>
    <property type="match status" value="1"/>
</dbReference>
<dbReference type="OrthoDB" id="4174719at2"/>
<dbReference type="GO" id="GO:0033744">
    <property type="term" value="F:L-methionine:thioredoxin-disulfide S-oxidoreductase activity"/>
    <property type="evidence" value="ECO:0007669"/>
    <property type="project" value="RHEA"/>
</dbReference>
<evidence type="ECO:0000256" key="2">
    <source>
        <dbReference type="ARBA" id="ARBA00047806"/>
    </source>
</evidence>
<evidence type="ECO:0000256" key="5">
    <source>
        <dbReference type="SAM" id="SignalP"/>
    </source>
</evidence>
<dbReference type="InterPro" id="IPR002569">
    <property type="entry name" value="Met_Sox_Rdtase_MsrA_dom"/>
</dbReference>
<keyword evidence="5" id="KW-0732">Signal</keyword>
<dbReference type="HAMAP" id="MF_01401">
    <property type="entry name" value="MsrA"/>
    <property type="match status" value="1"/>
</dbReference>
<dbReference type="RefSeq" id="WP_115564180.1">
    <property type="nucleotide sequence ID" value="NZ_QRGR01000004.1"/>
</dbReference>
<sequence>MKIFSLYLYSLLPLFLLFTSCTEATTDRYSSSFTSDTRAVLLPEDTAGLAKATFAGGCFWCTEAYFERLQGVNAVVSGYSGGTKDNPTYHEVSAGETDYAEAVQVYYDPEEISYRELVEVFFATHDPTTLNRQGPDYGKQYRSVVFYRTPEERSIVENYVRQLDEAGTYRDDIVTQVQPLKKFWEAEDYHQDYYRINPTDPYVVSVARPKVIKFEANYRNKMKPEYRN</sequence>
<evidence type="ECO:0000313" key="7">
    <source>
        <dbReference type="EMBL" id="RDV16320.1"/>
    </source>
</evidence>
<proteinExistence type="inferred from homology"/>
<protein>
    <recommendedName>
        <fullName evidence="4">Peptide methionine sulfoxide reductase MsrA</fullName>
        <shortName evidence="4">Protein-methionine-S-oxide reductase</shortName>
        <ecNumber evidence="4">1.8.4.11</ecNumber>
    </recommendedName>
    <alternativeName>
        <fullName evidence="4">Peptide-methionine (S)-S-oxide reductase</fullName>
        <shortName evidence="4">Peptide Met(O) reductase</shortName>
    </alternativeName>
</protein>
<feature type="domain" description="Peptide methionine sulphoxide reductase MsrA" evidence="6">
    <location>
        <begin position="51"/>
        <end position="202"/>
    </location>
</feature>
<evidence type="ECO:0000259" key="6">
    <source>
        <dbReference type="Pfam" id="PF01625"/>
    </source>
</evidence>
<dbReference type="AlphaFoldDB" id="A0A3D8LFY2"/>
<dbReference type="Gene3D" id="3.30.1060.10">
    <property type="entry name" value="Peptide methionine sulphoxide reductase MsrA"/>
    <property type="match status" value="1"/>
</dbReference>
<evidence type="ECO:0000256" key="4">
    <source>
        <dbReference type="HAMAP-Rule" id="MF_01401"/>
    </source>
</evidence>
<gene>
    <name evidence="4 7" type="primary">msrA</name>
    <name evidence="7" type="ORF">DXT99_03695</name>
</gene>
<reference evidence="8" key="1">
    <citation type="submission" date="2018-08" db="EMBL/GenBank/DDBJ databases">
        <authorList>
            <person name="Liu Z.-W."/>
            <person name="Du Z.-J."/>
        </authorList>
    </citation>
    <scope>NUCLEOTIDE SEQUENCE [LARGE SCALE GENOMIC DNA]</scope>
    <source>
        <strain evidence="8">H4X</strain>
    </source>
</reference>
<dbReference type="NCBIfam" id="TIGR00401">
    <property type="entry name" value="msrA"/>
    <property type="match status" value="1"/>
</dbReference>
<name>A0A3D8LFY2_9BACT</name>
<evidence type="ECO:0000313" key="8">
    <source>
        <dbReference type="Proteomes" id="UP000256708"/>
    </source>
</evidence>
<feature type="active site" evidence="4">
    <location>
        <position position="58"/>
    </location>
</feature>
<comment type="similarity">
    <text evidence="4">Belongs to the MsrA Met sulfoxide reductase family.</text>
</comment>
<comment type="catalytic activity">
    <reaction evidence="2 4">
        <text>L-methionyl-[protein] + [thioredoxin]-disulfide + H2O = L-methionyl-(S)-S-oxide-[protein] + [thioredoxin]-dithiol</text>
        <dbReference type="Rhea" id="RHEA:14217"/>
        <dbReference type="Rhea" id="RHEA-COMP:10698"/>
        <dbReference type="Rhea" id="RHEA-COMP:10700"/>
        <dbReference type="Rhea" id="RHEA-COMP:12313"/>
        <dbReference type="Rhea" id="RHEA-COMP:12315"/>
        <dbReference type="ChEBI" id="CHEBI:15377"/>
        <dbReference type="ChEBI" id="CHEBI:16044"/>
        <dbReference type="ChEBI" id="CHEBI:29950"/>
        <dbReference type="ChEBI" id="CHEBI:44120"/>
        <dbReference type="ChEBI" id="CHEBI:50058"/>
        <dbReference type="EC" id="1.8.4.11"/>
    </reaction>
</comment>
<keyword evidence="1 4" id="KW-0560">Oxidoreductase</keyword>
<comment type="catalytic activity">
    <reaction evidence="3 4">
        <text>[thioredoxin]-disulfide + L-methionine + H2O = L-methionine (S)-S-oxide + [thioredoxin]-dithiol</text>
        <dbReference type="Rhea" id="RHEA:19993"/>
        <dbReference type="Rhea" id="RHEA-COMP:10698"/>
        <dbReference type="Rhea" id="RHEA-COMP:10700"/>
        <dbReference type="ChEBI" id="CHEBI:15377"/>
        <dbReference type="ChEBI" id="CHEBI:29950"/>
        <dbReference type="ChEBI" id="CHEBI:50058"/>
        <dbReference type="ChEBI" id="CHEBI:57844"/>
        <dbReference type="ChEBI" id="CHEBI:58772"/>
        <dbReference type="EC" id="1.8.4.11"/>
    </reaction>
</comment>
<evidence type="ECO:0000256" key="3">
    <source>
        <dbReference type="ARBA" id="ARBA00048782"/>
    </source>
</evidence>
<dbReference type="PANTHER" id="PTHR43774:SF1">
    <property type="entry name" value="PEPTIDE METHIONINE SULFOXIDE REDUCTASE MSRA 2"/>
    <property type="match status" value="1"/>
</dbReference>
<dbReference type="Proteomes" id="UP000256708">
    <property type="component" value="Unassembled WGS sequence"/>
</dbReference>
<dbReference type="EC" id="1.8.4.11" evidence="4"/>
<evidence type="ECO:0000256" key="1">
    <source>
        <dbReference type="ARBA" id="ARBA00023002"/>
    </source>
</evidence>
<keyword evidence="8" id="KW-1185">Reference proteome</keyword>
<dbReference type="InterPro" id="IPR036509">
    <property type="entry name" value="Met_Sox_Rdtase_MsrA_sf"/>
</dbReference>
<dbReference type="Pfam" id="PF01625">
    <property type="entry name" value="PMSR"/>
    <property type="match status" value="1"/>
</dbReference>
<accession>A0A3D8LFY2</accession>
<dbReference type="GO" id="GO:0008113">
    <property type="term" value="F:peptide-methionine (S)-S-oxide reductase activity"/>
    <property type="evidence" value="ECO:0007669"/>
    <property type="project" value="UniProtKB-UniRule"/>
</dbReference>
<dbReference type="PROSITE" id="PS51257">
    <property type="entry name" value="PROKAR_LIPOPROTEIN"/>
    <property type="match status" value="1"/>
</dbReference>